<dbReference type="Gene3D" id="2.60.40.10">
    <property type="entry name" value="Immunoglobulins"/>
    <property type="match status" value="1"/>
</dbReference>
<dbReference type="STRING" id="1838280.A6M21_03235"/>
<feature type="domain" description="Carbohydrate binding module family 25" evidence="1">
    <location>
        <begin position="13"/>
        <end position="91"/>
    </location>
</feature>
<dbReference type="GO" id="GO:2001070">
    <property type="term" value="F:starch binding"/>
    <property type="evidence" value="ECO:0007669"/>
    <property type="project" value="InterPro"/>
</dbReference>
<name>A0A1B7LIP9_9FIRM</name>
<organism evidence="2 3">
    <name type="scientific">Desulfotomaculum copahuensis</name>
    <dbReference type="NCBI Taxonomy" id="1838280"/>
    <lineage>
        <taxon>Bacteria</taxon>
        <taxon>Bacillati</taxon>
        <taxon>Bacillota</taxon>
        <taxon>Clostridia</taxon>
        <taxon>Eubacteriales</taxon>
        <taxon>Desulfotomaculaceae</taxon>
        <taxon>Desulfotomaculum</taxon>
    </lineage>
</organism>
<dbReference type="InterPro" id="IPR005085">
    <property type="entry name" value="CBM25"/>
</dbReference>
<evidence type="ECO:0000313" key="2">
    <source>
        <dbReference type="EMBL" id="OAT86450.1"/>
    </source>
</evidence>
<dbReference type="AlphaFoldDB" id="A0A1B7LIP9"/>
<keyword evidence="3" id="KW-1185">Reference proteome</keyword>
<gene>
    <name evidence="2" type="ORF">A6M21_03235</name>
</gene>
<evidence type="ECO:0000259" key="1">
    <source>
        <dbReference type="SMART" id="SM01066"/>
    </source>
</evidence>
<sequence length="91" mass="10425">MKGVEVKPSGFSDASIIYNGLLARSGADRVYMHCGFGDPKSWRNVNTICMDRTARGWELTQRMQEPLMSFCFKDSADHWDNNNGYNWTIRA</sequence>
<dbReference type="Proteomes" id="UP000078532">
    <property type="component" value="Unassembled WGS sequence"/>
</dbReference>
<dbReference type="InterPro" id="IPR013783">
    <property type="entry name" value="Ig-like_fold"/>
</dbReference>
<reference evidence="2 3" key="1">
    <citation type="submission" date="2016-04" db="EMBL/GenBank/DDBJ databases">
        <authorList>
            <person name="Evans L.H."/>
            <person name="Alamgir A."/>
            <person name="Owens N."/>
            <person name="Weber N.D."/>
            <person name="Virtaneva K."/>
            <person name="Barbian K."/>
            <person name="Babar A."/>
            <person name="Rosenke K."/>
        </authorList>
    </citation>
    <scope>NUCLEOTIDE SEQUENCE [LARGE SCALE GENOMIC DNA]</scope>
    <source>
        <strain evidence="2 3">LMa1</strain>
    </source>
</reference>
<evidence type="ECO:0000313" key="3">
    <source>
        <dbReference type="Proteomes" id="UP000078532"/>
    </source>
</evidence>
<dbReference type="Pfam" id="PF16760">
    <property type="entry name" value="CBM53"/>
    <property type="match status" value="1"/>
</dbReference>
<comment type="caution">
    <text evidence="2">The sequence shown here is derived from an EMBL/GenBank/DDBJ whole genome shotgun (WGS) entry which is preliminary data.</text>
</comment>
<dbReference type="SMART" id="SM01066">
    <property type="entry name" value="CBM_25"/>
    <property type="match status" value="1"/>
</dbReference>
<accession>A0A1B7LIP9</accession>
<dbReference type="EMBL" id="LYVF01000013">
    <property type="protein sequence ID" value="OAT86450.1"/>
    <property type="molecule type" value="Genomic_DNA"/>
</dbReference>
<proteinExistence type="predicted"/>
<protein>
    <recommendedName>
        <fullName evidence="1">Carbohydrate binding module family 25 domain-containing protein</fullName>
    </recommendedName>
</protein>